<dbReference type="EMBL" id="POSP01000004">
    <property type="protein sequence ID" value="PND36628.1"/>
    <property type="molecule type" value="Genomic_DNA"/>
</dbReference>
<dbReference type="PIRSF" id="PIRSF016789">
    <property type="entry name" value="DUF454"/>
    <property type="match status" value="1"/>
</dbReference>
<keyword evidence="1" id="KW-0812">Transmembrane</keyword>
<gene>
    <name evidence="2" type="ORF">C1O66_20265</name>
</gene>
<comment type="caution">
    <text evidence="2">The sequence shown here is derived from an EMBL/GenBank/DDBJ whole genome shotgun (WGS) entry which is preliminary data.</text>
</comment>
<keyword evidence="1" id="KW-0472">Membrane</keyword>
<accession>A0A2N8KT31</accession>
<keyword evidence="1" id="KW-1133">Transmembrane helix</keyword>
<name>A0A2N8KT31_9BURK</name>
<reference evidence="2 3" key="1">
    <citation type="submission" date="2018-01" db="EMBL/GenBank/DDBJ databases">
        <title>Draft genome sequence of Paucibacter aquatile CR182 isolated from freshwater of the Nakdong River.</title>
        <authorList>
            <person name="Choi A."/>
            <person name="Chung E.J."/>
        </authorList>
    </citation>
    <scope>NUCLEOTIDE SEQUENCE [LARGE SCALE GENOMIC DNA]</scope>
    <source>
        <strain evidence="2 3">CR182</strain>
    </source>
</reference>
<dbReference type="PANTHER" id="PTHR35813">
    <property type="entry name" value="INNER MEMBRANE PROTEIN YBAN"/>
    <property type="match status" value="1"/>
</dbReference>
<evidence type="ECO:0000313" key="3">
    <source>
        <dbReference type="Proteomes" id="UP000235916"/>
    </source>
</evidence>
<feature type="transmembrane region" description="Helical" evidence="1">
    <location>
        <begin position="5"/>
        <end position="26"/>
    </location>
</feature>
<feature type="transmembrane region" description="Helical" evidence="1">
    <location>
        <begin position="97"/>
        <end position="115"/>
    </location>
</feature>
<dbReference type="Proteomes" id="UP000235916">
    <property type="component" value="Unassembled WGS sequence"/>
</dbReference>
<dbReference type="Pfam" id="PF04304">
    <property type="entry name" value="DUF454"/>
    <property type="match status" value="1"/>
</dbReference>
<dbReference type="GO" id="GO:0005886">
    <property type="term" value="C:plasma membrane"/>
    <property type="evidence" value="ECO:0007669"/>
    <property type="project" value="TreeGrafter"/>
</dbReference>
<dbReference type="AlphaFoldDB" id="A0A2N8KT31"/>
<organism evidence="2 3">
    <name type="scientific">Kinneretia aquatilis</name>
    <dbReference type="NCBI Taxonomy" id="2070761"/>
    <lineage>
        <taxon>Bacteria</taxon>
        <taxon>Pseudomonadati</taxon>
        <taxon>Pseudomonadota</taxon>
        <taxon>Betaproteobacteria</taxon>
        <taxon>Burkholderiales</taxon>
        <taxon>Sphaerotilaceae</taxon>
        <taxon>Roseateles</taxon>
    </lineage>
</organism>
<dbReference type="InterPro" id="IPR007401">
    <property type="entry name" value="DUF454"/>
</dbReference>
<evidence type="ECO:0000256" key="1">
    <source>
        <dbReference type="SAM" id="Phobius"/>
    </source>
</evidence>
<sequence>MWLRVIWLLGGVLSLALGIVGIFLPLLPTTPFVLLAAFCFARGSSRCERWLLQHRTFGPMVRDWRANRAVPLRAKQLASVMMALGSVVAAFKLPLIWAWLPAACCACVAAWLWSLPTRAPSD</sequence>
<protein>
    <submittedName>
        <fullName evidence="2">DUF454 domain-containing protein</fullName>
    </submittedName>
</protein>
<evidence type="ECO:0000313" key="2">
    <source>
        <dbReference type="EMBL" id="PND36628.1"/>
    </source>
</evidence>
<dbReference type="PANTHER" id="PTHR35813:SF1">
    <property type="entry name" value="INNER MEMBRANE PROTEIN YBAN"/>
    <property type="match status" value="1"/>
</dbReference>
<proteinExistence type="predicted"/>
<keyword evidence="3" id="KW-1185">Reference proteome</keyword>
<dbReference type="OrthoDB" id="9816293at2"/>